<dbReference type="InterPro" id="IPR007867">
    <property type="entry name" value="GMC_OxRtase_C"/>
</dbReference>
<dbReference type="Pfam" id="PF05199">
    <property type="entry name" value="GMC_oxred_C"/>
    <property type="match status" value="1"/>
</dbReference>
<organism evidence="4 5">
    <name type="scientific">Thyridium curvatum</name>
    <dbReference type="NCBI Taxonomy" id="1093900"/>
    <lineage>
        <taxon>Eukaryota</taxon>
        <taxon>Fungi</taxon>
        <taxon>Dikarya</taxon>
        <taxon>Ascomycota</taxon>
        <taxon>Pezizomycotina</taxon>
        <taxon>Sordariomycetes</taxon>
        <taxon>Sordariomycetidae</taxon>
        <taxon>Thyridiales</taxon>
        <taxon>Thyridiaceae</taxon>
        <taxon>Thyridium</taxon>
    </lineage>
</organism>
<evidence type="ECO:0000256" key="2">
    <source>
        <dbReference type="PIRSR" id="PIRSR000137-2"/>
    </source>
</evidence>
<dbReference type="RefSeq" id="XP_031000375.1">
    <property type="nucleotide sequence ID" value="XM_031136720.1"/>
</dbReference>
<dbReference type="EMBL" id="SKBQ01000010">
    <property type="protein sequence ID" value="TPX18664.1"/>
    <property type="molecule type" value="Genomic_DNA"/>
</dbReference>
<dbReference type="STRING" id="1093900.A0A507BIS2"/>
<evidence type="ECO:0000313" key="5">
    <source>
        <dbReference type="Proteomes" id="UP000319257"/>
    </source>
</evidence>
<dbReference type="PROSITE" id="PS00624">
    <property type="entry name" value="GMC_OXRED_2"/>
    <property type="match status" value="1"/>
</dbReference>
<dbReference type="GO" id="GO:0050660">
    <property type="term" value="F:flavin adenine dinucleotide binding"/>
    <property type="evidence" value="ECO:0007669"/>
    <property type="project" value="InterPro"/>
</dbReference>
<evidence type="ECO:0000313" key="4">
    <source>
        <dbReference type="EMBL" id="TPX18664.1"/>
    </source>
</evidence>
<dbReference type="PIRSF" id="PIRSF000137">
    <property type="entry name" value="Alcohol_oxidase"/>
    <property type="match status" value="1"/>
</dbReference>
<comment type="caution">
    <text evidence="4">The sequence shown here is derived from an EMBL/GenBank/DDBJ whole genome shotgun (WGS) entry which is preliminary data.</text>
</comment>
<dbReference type="InterPro" id="IPR036188">
    <property type="entry name" value="FAD/NAD-bd_sf"/>
</dbReference>
<dbReference type="GeneID" id="41969968"/>
<dbReference type="InterPro" id="IPR000172">
    <property type="entry name" value="GMC_OxRdtase_N"/>
</dbReference>
<dbReference type="InterPro" id="IPR012132">
    <property type="entry name" value="GMC_OxRdtase"/>
</dbReference>
<dbReference type="Pfam" id="PF00732">
    <property type="entry name" value="GMC_oxred_N"/>
    <property type="match status" value="1"/>
</dbReference>
<dbReference type="GO" id="GO:0016614">
    <property type="term" value="F:oxidoreductase activity, acting on CH-OH group of donors"/>
    <property type="evidence" value="ECO:0007669"/>
    <property type="project" value="InterPro"/>
</dbReference>
<keyword evidence="2" id="KW-0274">FAD</keyword>
<dbReference type="OrthoDB" id="269227at2759"/>
<evidence type="ECO:0000256" key="1">
    <source>
        <dbReference type="ARBA" id="ARBA00010790"/>
    </source>
</evidence>
<dbReference type="PANTHER" id="PTHR11552:SF78">
    <property type="entry name" value="GLUCOSE-METHANOL-CHOLINE OXIDOREDUCTASE N-TERMINAL DOMAIN-CONTAINING PROTEIN"/>
    <property type="match status" value="1"/>
</dbReference>
<gene>
    <name evidence="4" type="ORF">E0L32_002521</name>
</gene>
<proteinExistence type="inferred from homology"/>
<protein>
    <recommendedName>
        <fullName evidence="3">Glucose-methanol-choline oxidoreductase N-terminal domain-containing protein</fullName>
    </recommendedName>
</protein>
<dbReference type="SUPFAM" id="SSF51905">
    <property type="entry name" value="FAD/NAD(P)-binding domain"/>
    <property type="match status" value="1"/>
</dbReference>
<reference evidence="4 5" key="1">
    <citation type="submission" date="2019-06" db="EMBL/GenBank/DDBJ databases">
        <title>Draft genome sequence of the filamentous fungus Phialemoniopsis curvata isolated from diesel fuel.</title>
        <authorList>
            <person name="Varaljay V.A."/>
            <person name="Lyon W.J."/>
            <person name="Crouch A.L."/>
            <person name="Drake C.E."/>
            <person name="Hollomon J.M."/>
            <person name="Nadeau L.J."/>
            <person name="Nunn H.S."/>
            <person name="Stevenson B.S."/>
            <person name="Bojanowski C.L."/>
            <person name="Crookes-Goodson W.J."/>
        </authorList>
    </citation>
    <scope>NUCLEOTIDE SEQUENCE [LARGE SCALE GENOMIC DNA]</scope>
    <source>
        <strain evidence="4 5">D216</strain>
    </source>
</reference>
<dbReference type="AlphaFoldDB" id="A0A507BIS2"/>
<name>A0A507BIS2_9PEZI</name>
<feature type="binding site" evidence="2">
    <location>
        <begin position="541"/>
        <end position="542"/>
    </location>
    <ligand>
        <name>FAD</name>
        <dbReference type="ChEBI" id="CHEBI:57692"/>
    </ligand>
</feature>
<dbReference type="Gene3D" id="3.50.50.60">
    <property type="entry name" value="FAD/NAD(P)-binding domain"/>
    <property type="match status" value="1"/>
</dbReference>
<keyword evidence="5" id="KW-1185">Reference proteome</keyword>
<dbReference type="PANTHER" id="PTHR11552">
    <property type="entry name" value="GLUCOSE-METHANOL-CHOLINE GMC OXIDOREDUCTASE"/>
    <property type="match status" value="1"/>
</dbReference>
<dbReference type="Proteomes" id="UP000319257">
    <property type="component" value="Unassembled WGS sequence"/>
</dbReference>
<keyword evidence="2" id="KW-0285">Flavoprotein</keyword>
<dbReference type="InParanoid" id="A0A507BIS2"/>
<dbReference type="Gene3D" id="3.30.560.10">
    <property type="entry name" value="Glucose Oxidase, domain 3"/>
    <property type="match status" value="1"/>
</dbReference>
<feature type="binding site" evidence="2">
    <location>
        <position position="238"/>
    </location>
    <ligand>
        <name>FAD</name>
        <dbReference type="ChEBI" id="CHEBI:57692"/>
    </ligand>
</feature>
<accession>A0A507BIS2</accession>
<sequence>MGIFTALPNDLKEVDVIIAGGGTAGCVVAGRLAEADPKLAILVIEAGPDNYNRTDVVNPLLWLSHITHPERNTHHYYPASKSVHLGDRIPVVSTGGLLGGGSSINACMYTRAQRSDFDAWNTPGWTADELLPFLRKLETYHGPTDAPATHGTSGPVQVSSGTFVNSAVEEDFVAAASATGYPEIVDLQNLSSNNGFQRRWQRWINQSGKRQDAAHVYLHPRLQDGKHPNLHVLVQTRVVRVLFSESGEGKKASGVEVVPDATWQADQTDRAPKTVTARRLVILSAGSFGSPTILERSGIGSREVLQRAGVEVVAEVPGVGEGMQDHAAVLTHYKTNLAPGQTCDEIYSNRVSVASALESGDKRLGWNLVDFSGKIRPTDEEVTALGADYKAAWDRDFKDKPDRPLALAIFVSGFFGDVTVHPVGQYAGVVLSLMYPNSRGHVHITGPNVEDPLDHQVPFLGDTGDIDLKSHIWGYKKTREIMRRTNMYAGEVPLCHPVFPEGSRAGLADAPIHGSVKDVEYTAEDDVAIESFIRDRVATLWHSLGTARMAPREKMGVVDGSLDVYGVTGLKVMDLSIVPSNVGGNTNSTALLIGEKGASLAAEYLGLGSFK</sequence>
<feature type="domain" description="Glucose-methanol-choline oxidoreductase N-terminal" evidence="3">
    <location>
        <begin position="286"/>
        <end position="300"/>
    </location>
</feature>
<evidence type="ECO:0000259" key="3">
    <source>
        <dbReference type="PROSITE" id="PS00624"/>
    </source>
</evidence>
<comment type="cofactor">
    <cofactor evidence="2">
        <name>FAD</name>
        <dbReference type="ChEBI" id="CHEBI:57692"/>
    </cofactor>
</comment>
<dbReference type="SUPFAM" id="SSF54373">
    <property type="entry name" value="FAD-linked reductases, C-terminal domain"/>
    <property type="match status" value="1"/>
</dbReference>
<comment type="similarity">
    <text evidence="1">Belongs to the GMC oxidoreductase family.</text>
</comment>